<organism evidence="2">
    <name type="scientific">marine metagenome</name>
    <dbReference type="NCBI Taxonomy" id="408172"/>
    <lineage>
        <taxon>unclassified sequences</taxon>
        <taxon>metagenomes</taxon>
        <taxon>ecological metagenomes</taxon>
    </lineage>
</organism>
<feature type="non-terminal residue" evidence="2">
    <location>
        <position position="109"/>
    </location>
</feature>
<feature type="domain" description="Glycosyltransferase 2-like" evidence="1">
    <location>
        <begin position="4"/>
        <end position="105"/>
    </location>
</feature>
<gene>
    <name evidence="2" type="ORF">METZ01_LOCUS418461</name>
</gene>
<proteinExistence type="predicted"/>
<protein>
    <recommendedName>
        <fullName evidence="1">Glycosyltransferase 2-like domain-containing protein</fullName>
    </recommendedName>
</protein>
<dbReference type="Gene3D" id="3.90.550.10">
    <property type="entry name" value="Spore Coat Polysaccharide Biosynthesis Protein SpsA, Chain A"/>
    <property type="match status" value="1"/>
</dbReference>
<dbReference type="EMBL" id="UINC01164649">
    <property type="protein sequence ID" value="SVD65607.1"/>
    <property type="molecule type" value="Genomic_DNA"/>
</dbReference>
<reference evidence="2" key="1">
    <citation type="submission" date="2018-05" db="EMBL/GenBank/DDBJ databases">
        <authorList>
            <person name="Lanie J.A."/>
            <person name="Ng W.-L."/>
            <person name="Kazmierczak K.M."/>
            <person name="Andrzejewski T.M."/>
            <person name="Davidsen T.M."/>
            <person name="Wayne K.J."/>
            <person name="Tettelin H."/>
            <person name="Glass J.I."/>
            <person name="Rusch D."/>
            <person name="Podicherti R."/>
            <person name="Tsui H.-C.T."/>
            <person name="Winkler M.E."/>
        </authorList>
    </citation>
    <scope>NUCLEOTIDE SEQUENCE</scope>
</reference>
<evidence type="ECO:0000313" key="2">
    <source>
        <dbReference type="EMBL" id="SVD65607.1"/>
    </source>
</evidence>
<dbReference type="AlphaFoldDB" id="A0A382X320"/>
<dbReference type="InterPro" id="IPR029044">
    <property type="entry name" value="Nucleotide-diphossugar_trans"/>
</dbReference>
<dbReference type="Pfam" id="PF00535">
    <property type="entry name" value="Glycos_transf_2"/>
    <property type="match status" value="1"/>
</dbReference>
<dbReference type="SUPFAM" id="SSF53448">
    <property type="entry name" value="Nucleotide-diphospho-sugar transferases"/>
    <property type="match status" value="1"/>
</dbReference>
<dbReference type="PANTHER" id="PTHR22916:SF3">
    <property type="entry name" value="UDP-GLCNAC:BETAGAL BETA-1,3-N-ACETYLGLUCOSAMINYLTRANSFERASE-LIKE PROTEIN 1"/>
    <property type="match status" value="1"/>
</dbReference>
<dbReference type="InterPro" id="IPR001173">
    <property type="entry name" value="Glyco_trans_2-like"/>
</dbReference>
<accession>A0A382X320</accession>
<dbReference type="GO" id="GO:0016758">
    <property type="term" value="F:hexosyltransferase activity"/>
    <property type="evidence" value="ECO:0007669"/>
    <property type="project" value="UniProtKB-ARBA"/>
</dbReference>
<name>A0A382X320_9ZZZZ</name>
<evidence type="ECO:0000259" key="1">
    <source>
        <dbReference type="Pfam" id="PF00535"/>
    </source>
</evidence>
<sequence>MTFTIITPNYNGAEYIEECIKSVLRQNVDFEHIIIDGISTDSSLEILTSYSHLKIISEKDHGMYDAINKGLSISKGDFISYLNSDDRYPEGSLSRVLYEFNNDNNLDYV</sequence>
<dbReference type="PANTHER" id="PTHR22916">
    <property type="entry name" value="GLYCOSYLTRANSFERASE"/>
    <property type="match status" value="1"/>
</dbReference>